<proteinExistence type="predicted"/>
<name>A0ACB0KR83_TRIPR</name>
<protein>
    <submittedName>
        <fullName evidence="1">Uncharacterized protein</fullName>
    </submittedName>
</protein>
<comment type="caution">
    <text evidence="1">The sequence shown here is derived from an EMBL/GenBank/DDBJ whole genome shotgun (WGS) entry which is preliminary data.</text>
</comment>
<dbReference type="EMBL" id="CASHSV030000311">
    <property type="protein sequence ID" value="CAJ2658630.1"/>
    <property type="molecule type" value="Genomic_DNA"/>
</dbReference>
<evidence type="ECO:0000313" key="2">
    <source>
        <dbReference type="Proteomes" id="UP001177021"/>
    </source>
</evidence>
<reference evidence="1" key="1">
    <citation type="submission" date="2023-10" db="EMBL/GenBank/DDBJ databases">
        <authorList>
            <person name="Rodriguez Cubillos JULIANA M."/>
            <person name="De Vega J."/>
        </authorList>
    </citation>
    <scope>NUCLEOTIDE SEQUENCE</scope>
</reference>
<keyword evidence="2" id="KW-1185">Reference proteome</keyword>
<evidence type="ECO:0000313" key="1">
    <source>
        <dbReference type="EMBL" id="CAJ2658630.1"/>
    </source>
</evidence>
<gene>
    <name evidence="1" type="ORF">MILVUS5_LOCUS24976</name>
</gene>
<organism evidence="1 2">
    <name type="scientific">Trifolium pratense</name>
    <name type="common">Red clover</name>
    <dbReference type="NCBI Taxonomy" id="57577"/>
    <lineage>
        <taxon>Eukaryota</taxon>
        <taxon>Viridiplantae</taxon>
        <taxon>Streptophyta</taxon>
        <taxon>Embryophyta</taxon>
        <taxon>Tracheophyta</taxon>
        <taxon>Spermatophyta</taxon>
        <taxon>Magnoliopsida</taxon>
        <taxon>eudicotyledons</taxon>
        <taxon>Gunneridae</taxon>
        <taxon>Pentapetalae</taxon>
        <taxon>rosids</taxon>
        <taxon>fabids</taxon>
        <taxon>Fabales</taxon>
        <taxon>Fabaceae</taxon>
        <taxon>Papilionoideae</taxon>
        <taxon>50 kb inversion clade</taxon>
        <taxon>NPAAA clade</taxon>
        <taxon>Hologalegina</taxon>
        <taxon>IRL clade</taxon>
        <taxon>Trifolieae</taxon>
        <taxon>Trifolium</taxon>
    </lineage>
</organism>
<dbReference type="Proteomes" id="UP001177021">
    <property type="component" value="Unassembled WGS sequence"/>
</dbReference>
<sequence length="102" mass="12082">MTEVTLLLFNLLGVISQTFRFASLLGEFHYAFFFRNVPEFVYLTESEYGLMLGDELVTDREINTSKRWNIECDGPMERDQSREVRDYVCHEQETLYVGLSFY</sequence>
<accession>A0ACB0KR83</accession>